<dbReference type="GO" id="GO:0016616">
    <property type="term" value="F:oxidoreductase activity, acting on the CH-OH group of donors, NAD or NADP as acceptor"/>
    <property type="evidence" value="ECO:0007669"/>
    <property type="project" value="InterPro"/>
</dbReference>
<dbReference type="Pfam" id="PF02866">
    <property type="entry name" value="Ldh_1_C"/>
    <property type="match status" value="1"/>
</dbReference>
<dbReference type="Proteomes" id="UP001066276">
    <property type="component" value="Chromosome 3_1"/>
</dbReference>
<dbReference type="GO" id="GO:0016615">
    <property type="term" value="F:malate dehydrogenase activity"/>
    <property type="evidence" value="ECO:0007669"/>
    <property type="project" value="InterPro"/>
</dbReference>
<keyword evidence="4" id="KW-0520">NAD</keyword>
<feature type="region of interest" description="Disordered" evidence="6">
    <location>
        <begin position="548"/>
        <end position="617"/>
    </location>
</feature>
<comment type="similarity">
    <text evidence="1">Belongs to the LDH/MDH superfamily. MDH type 2 family.</text>
</comment>
<evidence type="ECO:0000256" key="6">
    <source>
        <dbReference type="SAM" id="MobiDB-lite"/>
    </source>
</evidence>
<protein>
    <recommendedName>
        <fullName evidence="5">Putative malate dehydrogenase 1B</fullName>
    </recommendedName>
</protein>
<dbReference type="InterPro" id="IPR022383">
    <property type="entry name" value="Lactate/malate_DH_C"/>
</dbReference>
<keyword evidence="2" id="KW-0816">Tricarboxylic acid cycle</keyword>
<dbReference type="Gene3D" id="3.40.50.720">
    <property type="entry name" value="NAD(P)-binding Rossmann-like Domain"/>
    <property type="match status" value="1"/>
</dbReference>
<dbReference type="InterPro" id="IPR015955">
    <property type="entry name" value="Lactate_DH/Glyco_Ohase_4_C"/>
</dbReference>
<name>A0AAV7UCM7_PLEWA</name>
<feature type="compositionally biased region" description="Basic and acidic residues" evidence="6">
    <location>
        <begin position="603"/>
        <end position="617"/>
    </location>
</feature>
<gene>
    <name evidence="8" type="ORF">NDU88_003474</name>
</gene>
<evidence type="ECO:0000256" key="3">
    <source>
        <dbReference type="ARBA" id="ARBA00023002"/>
    </source>
</evidence>
<dbReference type="InterPro" id="IPR010945">
    <property type="entry name" value="Malate_DH_type2"/>
</dbReference>
<evidence type="ECO:0000256" key="5">
    <source>
        <dbReference type="ARBA" id="ARBA00039310"/>
    </source>
</evidence>
<reference evidence="8" key="1">
    <citation type="journal article" date="2022" name="bioRxiv">
        <title>Sequencing and chromosome-scale assembly of the giantPleurodeles waltlgenome.</title>
        <authorList>
            <person name="Brown T."/>
            <person name="Elewa A."/>
            <person name="Iarovenko S."/>
            <person name="Subramanian E."/>
            <person name="Araus A.J."/>
            <person name="Petzold A."/>
            <person name="Susuki M."/>
            <person name="Suzuki K.-i.T."/>
            <person name="Hayashi T."/>
            <person name="Toyoda A."/>
            <person name="Oliveira C."/>
            <person name="Osipova E."/>
            <person name="Leigh N.D."/>
            <person name="Simon A."/>
            <person name="Yun M.H."/>
        </authorList>
    </citation>
    <scope>NUCLEOTIDE SEQUENCE</scope>
    <source>
        <strain evidence="8">20211129_DDA</strain>
        <tissue evidence="8">Liver</tissue>
    </source>
</reference>
<comment type="caution">
    <text evidence="8">The sequence shown here is derived from an EMBL/GenBank/DDBJ whole genome shotgun (WGS) entry which is preliminary data.</text>
</comment>
<proteinExistence type="inferred from homology"/>
<evidence type="ECO:0000313" key="9">
    <source>
        <dbReference type="Proteomes" id="UP001066276"/>
    </source>
</evidence>
<sequence>MAKFVLAGKADCPYFAKAELLADYLQKNLPNFRVHKITHHPDDWELWLQSTCEKNGWKHTRSPIVWRELVDRGGKGLLLGGFNEFMEHAQHYYFNTSNMMTDLMLKIGEENLNTHIEIKKEEDELRSLINPLEVWITSASTPSCYSLLPMLASGEVFGIAQDISIHLLDSSDCEDTLQALVLEAEDLAFPLLRNVTMHTVSEETFLLADVIIVLDDVSFQENQSVEDCVSLLEDQCKEYGNLIELNASPGVKVIVAGDTFVNLKALVIMSHAPSIPKHNVIAVATLLEFEAKAQLAKKLKVNAAVVKDVIVWGNISGVNFLDLHLAKVYHYDSAIWGPPSYSRPLLEVIYDSKWLQNEFLLQWTSRKQHRRGMTAAYTTATILRYWYQGSPPGEIVSLGVISEGQFGIPEGIVFSMPVRFQEGKWEVLLDMAISDQMKEKLLEASTELIKEKNIALLSPQESEPLPEPEQASDTQQENIFPNQQEAGLAVPQDSGMPAYSSSFLPFRQGSARIASEGNVPETQEEHVFLTPEDDIRPVQRPSVLLTQKESALPDQERTLSVQQESLLPAQSQSALPIQQEDSLQTDQERGLPTQQESTIPGKAESKQSTDQENELTR</sequence>
<accession>A0AAV7UCM7</accession>
<dbReference type="GO" id="GO:0006108">
    <property type="term" value="P:malate metabolic process"/>
    <property type="evidence" value="ECO:0007669"/>
    <property type="project" value="InterPro"/>
</dbReference>
<evidence type="ECO:0000259" key="7">
    <source>
        <dbReference type="Pfam" id="PF02866"/>
    </source>
</evidence>
<dbReference type="GO" id="GO:0006099">
    <property type="term" value="P:tricarboxylic acid cycle"/>
    <property type="evidence" value="ECO:0007669"/>
    <property type="project" value="UniProtKB-KW"/>
</dbReference>
<evidence type="ECO:0000256" key="2">
    <source>
        <dbReference type="ARBA" id="ARBA00022532"/>
    </source>
</evidence>
<dbReference type="EMBL" id="JANPWB010000005">
    <property type="protein sequence ID" value="KAJ1186693.1"/>
    <property type="molecule type" value="Genomic_DNA"/>
</dbReference>
<evidence type="ECO:0000256" key="1">
    <source>
        <dbReference type="ARBA" id="ARBA00009613"/>
    </source>
</evidence>
<feature type="domain" description="Lactate/malate dehydrogenase C-terminal" evidence="7">
    <location>
        <begin position="373"/>
        <end position="453"/>
    </location>
</feature>
<dbReference type="Gene3D" id="3.90.110.10">
    <property type="entry name" value="Lactate dehydrogenase/glycoside hydrolase, family 4, C-terminal"/>
    <property type="match status" value="1"/>
</dbReference>
<organism evidence="8 9">
    <name type="scientific">Pleurodeles waltl</name>
    <name type="common">Iberian ribbed newt</name>
    <dbReference type="NCBI Taxonomy" id="8319"/>
    <lineage>
        <taxon>Eukaryota</taxon>
        <taxon>Metazoa</taxon>
        <taxon>Chordata</taxon>
        <taxon>Craniata</taxon>
        <taxon>Vertebrata</taxon>
        <taxon>Euteleostomi</taxon>
        <taxon>Amphibia</taxon>
        <taxon>Batrachia</taxon>
        <taxon>Caudata</taxon>
        <taxon>Salamandroidea</taxon>
        <taxon>Salamandridae</taxon>
        <taxon>Pleurodelinae</taxon>
        <taxon>Pleurodeles</taxon>
    </lineage>
</organism>
<dbReference type="FunFam" id="3.40.50.720:FF:000144">
    <property type="entry name" value="Malate dehydrogenase [NADP]"/>
    <property type="match status" value="1"/>
</dbReference>
<feature type="compositionally biased region" description="Polar residues" evidence="6">
    <location>
        <begin position="558"/>
        <end position="585"/>
    </location>
</feature>
<dbReference type="PANTHER" id="PTHR23382">
    <property type="entry name" value="MALATE DEHYDROGENASE"/>
    <property type="match status" value="1"/>
</dbReference>
<dbReference type="AlphaFoldDB" id="A0AAV7UCM7"/>
<evidence type="ECO:0000256" key="4">
    <source>
        <dbReference type="ARBA" id="ARBA00023027"/>
    </source>
</evidence>
<dbReference type="SUPFAM" id="SSF51735">
    <property type="entry name" value="NAD(P)-binding Rossmann-fold domains"/>
    <property type="match status" value="1"/>
</dbReference>
<keyword evidence="9" id="KW-1185">Reference proteome</keyword>
<keyword evidence="3" id="KW-0560">Oxidoreductase</keyword>
<dbReference type="FunFam" id="3.90.110.10:FF:000006">
    <property type="entry name" value="putative malate dehydrogenase 1B"/>
    <property type="match status" value="1"/>
</dbReference>
<dbReference type="SUPFAM" id="SSF56327">
    <property type="entry name" value="LDH C-terminal domain-like"/>
    <property type="match status" value="1"/>
</dbReference>
<evidence type="ECO:0000313" key="8">
    <source>
        <dbReference type="EMBL" id="KAJ1186693.1"/>
    </source>
</evidence>
<dbReference type="InterPro" id="IPR036291">
    <property type="entry name" value="NAD(P)-bd_dom_sf"/>
</dbReference>